<reference evidence="2" key="1">
    <citation type="submission" date="2021-09" db="EMBL/GenBank/DDBJ databases">
        <title>Genome analysis of Fictibacillus sp. KIGAM418 isolated from marine sediment.</title>
        <authorList>
            <person name="Seo M.-J."/>
            <person name="Cho E.-S."/>
            <person name="Hwang C.Y."/>
        </authorList>
    </citation>
    <scope>NUCLEOTIDE SEQUENCE</scope>
    <source>
        <strain evidence="2">KIGAM418</strain>
    </source>
</reference>
<dbReference type="RefSeq" id="WP_248252376.1">
    <property type="nucleotide sequence ID" value="NZ_JAIWJX010000002.1"/>
</dbReference>
<dbReference type="Pfam" id="PF14168">
    <property type="entry name" value="YjzC"/>
    <property type="match status" value="1"/>
</dbReference>
<proteinExistence type="predicted"/>
<evidence type="ECO:0000313" key="2">
    <source>
        <dbReference type="EMBL" id="MCK6256755.1"/>
    </source>
</evidence>
<evidence type="ECO:0000313" key="3">
    <source>
        <dbReference type="Proteomes" id="UP001139011"/>
    </source>
</evidence>
<accession>A0A9X1XCY9</accession>
<evidence type="ECO:0000256" key="1">
    <source>
        <dbReference type="SAM" id="MobiDB-lite"/>
    </source>
</evidence>
<feature type="region of interest" description="Disordered" evidence="1">
    <location>
        <begin position="48"/>
        <end position="67"/>
    </location>
</feature>
<dbReference type="Proteomes" id="UP001139011">
    <property type="component" value="Unassembled WGS sequence"/>
</dbReference>
<organism evidence="2 3">
    <name type="scientific">Fictibacillus marinisediminis</name>
    <dbReference type="NCBI Taxonomy" id="2878389"/>
    <lineage>
        <taxon>Bacteria</taxon>
        <taxon>Bacillati</taxon>
        <taxon>Bacillota</taxon>
        <taxon>Bacilli</taxon>
        <taxon>Bacillales</taxon>
        <taxon>Fictibacillaceae</taxon>
        <taxon>Fictibacillus</taxon>
    </lineage>
</organism>
<gene>
    <name evidence="2" type="ORF">LCY76_09120</name>
</gene>
<dbReference type="EMBL" id="JAIWJX010000002">
    <property type="protein sequence ID" value="MCK6256755.1"/>
    <property type="molecule type" value="Genomic_DNA"/>
</dbReference>
<dbReference type="AlphaFoldDB" id="A0A9X1XCY9"/>
<protein>
    <submittedName>
        <fullName evidence="2">YjzC family protein</fullName>
    </submittedName>
</protein>
<comment type="caution">
    <text evidence="2">The sequence shown here is derived from an EMBL/GenBank/DDBJ whole genome shotgun (WGS) entry which is preliminary data.</text>
</comment>
<sequence>MFKSGETVNVNGTYAEAGHGGGKVKRGQRVELQEGSPFPELKPYTIEISHGGETKTRNRQHQWKLVK</sequence>
<feature type="region of interest" description="Disordered" evidence="1">
    <location>
        <begin position="1"/>
        <end position="43"/>
    </location>
</feature>
<dbReference type="InterPro" id="IPR025549">
    <property type="entry name" value="YjzC"/>
</dbReference>
<feature type="compositionally biased region" description="Basic residues" evidence="1">
    <location>
        <begin position="57"/>
        <end position="67"/>
    </location>
</feature>
<feature type="compositionally biased region" description="Polar residues" evidence="1">
    <location>
        <begin position="1"/>
        <end position="12"/>
    </location>
</feature>
<keyword evidence="3" id="KW-1185">Reference proteome</keyword>
<name>A0A9X1XCY9_9BACL</name>